<keyword evidence="4" id="KW-1185">Reference proteome</keyword>
<evidence type="ECO:0000259" key="2">
    <source>
        <dbReference type="Pfam" id="PF23951"/>
    </source>
</evidence>
<feature type="region of interest" description="Disordered" evidence="1">
    <location>
        <begin position="324"/>
        <end position="357"/>
    </location>
</feature>
<name>A0A1I2MBU1_9EURY</name>
<feature type="domain" description="DUF7282" evidence="2">
    <location>
        <begin position="64"/>
        <end position="183"/>
    </location>
</feature>
<accession>A0A1I2MBU1</accession>
<feature type="domain" description="DUF7282" evidence="2">
    <location>
        <begin position="198"/>
        <end position="314"/>
    </location>
</feature>
<evidence type="ECO:0000313" key="3">
    <source>
        <dbReference type="EMBL" id="SFF86701.1"/>
    </source>
</evidence>
<dbReference type="InterPro" id="IPR055706">
    <property type="entry name" value="Slg1/2_DUF7282"/>
</dbReference>
<sequence>MNENYDTETRRSDASTGGDGTETSRRTFLSASAVGLAGVGLAASSTGVAADGGDDNDGDAEPFATVEFGNQMAGEHTVVVDATVLSAGGFVAVHDGRLFEGQAAESVVGVSEYLSPGAHYSVEVDLFSGVPGTEFDEETSLSEGQPLVAMPHLDTNGNETYDFVTSGGSEDGPYVDDGSPVVDLALAGTEDDEGSFALVDFENQYTEGEEIVVDEVTLSESGYVAVHDARLLDGEAAESVVGVSEYLEAGEHYRVEIELFDVEGADFEKHRLQSDQPLIPMPHRETDGDETYDFVASGGGDDGPFVENGQAVVDLGFVAVVDDKDEYEDGNKGKGNGNDENDDNGDGDDNGNGDDDR</sequence>
<dbReference type="EMBL" id="FOOQ01000001">
    <property type="protein sequence ID" value="SFF86701.1"/>
    <property type="molecule type" value="Genomic_DNA"/>
</dbReference>
<dbReference type="Pfam" id="PF23951">
    <property type="entry name" value="DUF7282"/>
    <property type="match status" value="2"/>
</dbReference>
<dbReference type="InterPro" id="IPR006311">
    <property type="entry name" value="TAT_signal"/>
</dbReference>
<proteinExistence type="predicted"/>
<dbReference type="PROSITE" id="PS51318">
    <property type="entry name" value="TAT"/>
    <property type="match status" value="1"/>
</dbReference>
<dbReference type="Proteomes" id="UP000198876">
    <property type="component" value="Unassembled WGS sequence"/>
</dbReference>
<organism evidence="3 4">
    <name type="scientific">Halopelagius inordinatus</name>
    <dbReference type="NCBI Taxonomy" id="553467"/>
    <lineage>
        <taxon>Archaea</taxon>
        <taxon>Methanobacteriati</taxon>
        <taxon>Methanobacteriota</taxon>
        <taxon>Stenosarchaea group</taxon>
        <taxon>Halobacteria</taxon>
        <taxon>Halobacteriales</taxon>
        <taxon>Haloferacaceae</taxon>
    </lineage>
</organism>
<reference evidence="4" key="1">
    <citation type="submission" date="2016-10" db="EMBL/GenBank/DDBJ databases">
        <authorList>
            <person name="Varghese N."/>
            <person name="Submissions S."/>
        </authorList>
    </citation>
    <scope>NUCLEOTIDE SEQUENCE [LARGE SCALE GENOMIC DNA]</scope>
    <source>
        <strain evidence="4">CGMCC 1.7739</strain>
    </source>
</reference>
<dbReference type="OrthoDB" id="239724at2157"/>
<feature type="region of interest" description="Disordered" evidence="1">
    <location>
        <begin position="1"/>
        <end position="25"/>
    </location>
</feature>
<protein>
    <recommendedName>
        <fullName evidence="2">DUF7282 domain-containing protein</fullName>
    </recommendedName>
</protein>
<evidence type="ECO:0000256" key="1">
    <source>
        <dbReference type="SAM" id="MobiDB-lite"/>
    </source>
</evidence>
<dbReference type="RefSeq" id="WP_092888131.1">
    <property type="nucleotide sequence ID" value="NZ_FOOQ01000001.1"/>
</dbReference>
<evidence type="ECO:0000313" key="4">
    <source>
        <dbReference type="Proteomes" id="UP000198876"/>
    </source>
</evidence>
<feature type="compositionally biased region" description="Acidic residues" evidence="1">
    <location>
        <begin position="339"/>
        <end position="357"/>
    </location>
</feature>
<dbReference type="AlphaFoldDB" id="A0A1I2MBU1"/>
<gene>
    <name evidence="3" type="ORF">SAMN04488063_0582</name>
</gene>